<reference evidence="1 2" key="1">
    <citation type="journal article" date="2018" name="New Phytol.">
        <title>Phylogenomics of Endogonaceae and evolution of mycorrhizas within Mucoromycota.</title>
        <authorList>
            <person name="Chang Y."/>
            <person name="Desiro A."/>
            <person name="Na H."/>
            <person name="Sandor L."/>
            <person name="Lipzen A."/>
            <person name="Clum A."/>
            <person name="Barry K."/>
            <person name="Grigoriev I.V."/>
            <person name="Martin F.M."/>
            <person name="Stajich J.E."/>
            <person name="Smith M.E."/>
            <person name="Bonito G."/>
            <person name="Spatafora J.W."/>
        </authorList>
    </citation>
    <scope>NUCLEOTIDE SEQUENCE [LARGE SCALE GENOMIC DNA]</scope>
    <source>
        <strain evidence="1 2">AD002</strain>
    </source>
</reference>
<protein>
    <submittedName>
        <fullName evidence="1">Uncharacterized protein</fullName>
    </submittedName>
</protein>
<sequence>MRDMQAVDGVRAGHGGTTRQNCTLLMGDIYIKMEVCQVGEEFGFWGLPRYTVWMKYTMPMPIKKANLEVVGIRDETEEELGSLREGLKFVPEGARS</sequence>
<evidence type="ECO:0000313" key="1">
    <source>
        <dbReference type="EMBL" id="RUS23619.1"/>
    </source>
</evidence>
<evidence type="ECO:0000313" key="2">
    <source>
        <dbReference type="Proteomes" id="UP000274822"/>
    </source>
</evidence>
<dbReference type="EMBL" id="RBNJ01019150">
    <property type="protein sequence ID" value="RUS23619.1"/>
    <property type="molecule type" value="Genomic_DNA"/>
</dbReference>
<proteinExistence type="predicted"/>
<name>A0A433Q1D7_9FUNG</name>
<keyword evidence="2" id="KW-1185">Reference proteome</keyword>
<comment type="caution">
    <text evidence="1">The sequence shown here is derived from an EMBL/GenBank/DDBJ whole genome shotgun (WGS) entry which is preliminary data.</text>
</comment>
<dbReference type="Proteomes" id="UP000274822">
    <property type="component" value="Unassembled WGS sequence"/>
</dbReference>
<gene>
    <name evidence="1" type="ORF">BC938DRAFT_474871</name>
</gene>
<organism evidence="1 2">
    <name type="scientific">Jimgerdemannia flammicorona</name>
    <dbReference type="NCBI Taxonomy" id="994334"/>
    <lineage>
        <taxon>Eukaryota</taxon>
        <taxon>Fungi</taxon>
        <taxon>Fungi incertae sedis</taxon>
        <taxon>Mucoromycota</taxon>
        <taxon>Mucoromycotina</taxon>
        <taxon>Endogonomycetes</taxon>
        <taxon>Endogonales</taxon>
        <taxon>Endogonaceae</taxon>
        <taxon>Jimgerdemannia</taxon>
    </lineage>
</organism>
<dbReference type="AlphaFoldDB" id="A0A433Q1D7"/>
<accession>A0A433Q1D7</accession>